<evidence type="ECO:0000256" key="12">
    <source>
        <dbReference type="SAM" id="MobiDB-lite"/>
    </source>
</evidence>
<dbReference type="PANTHER" id="PTHR33689:SF1">
    <property type="entry name" value="FAS-BINDING FACTOR 1"/>
    <property type="match status" value="1"/>
</dbReference>
<dbReference type="Gene3D" id="1.10.540.10">
    <property type="entry name" value="Acyl-CoA dehydrogenase/oxidase, N-terminal domain"/>
    <property type="match status" value="1"/>
</dbReference>
<feature type="compositionally biased region" description="Low complexity" evidence="12">
    <location>
        <begin position="878"/>
        <end position="892"/>
    </location>
</feature>
<dbReference type="SUPFAM" id="SSF47203">
    <property type="entry name" value="Acyl-CoA dehydrogenase C-terminal domain-like"/>
    <property type="match status" value="2"/>
</dbReference>
<evidence type="ECO:0000256" key="1">
    <source>
        <dbReference type="ARBA" id="ARBA00001974"/>
    </source>
</evidence>
<dbReference type="Pfam" id="PF22924">
    <property type="entry name" value="ACOX_C_alpha1"/>
    <property type="match status" value="1"/>
</dbReference>
<dbReference type="InterPro" id="IPR049390">
    <property type="entry name" value="FBF1_C"/>
</dbReference>
<evidence type="ECO:0000256" key="8">
    <source>
        <dbReference type="ARBA" id="ARBA00023002"/>
    </source>
</evidence>
<feature type="coiled-coil region" evidence="11">
    <location>
        <begin position="1334"/>
        <end position="1372"/>
    </location>
</feature>
<keyword evidence="18" id="KW-1185">Reference proteome</keyword>
<feature type="domain" description="Fas-binding factor 1 C-terminal" evidence="15">
    <location>
        <begin position="1161"/>
        <end position="1593"/>
    </location>
</feature>
<feature type="compositionally biased region" description="Polar residues" evidence="12">
    <location>
        <begin position="724"/>
        <end position="736"/>
    </location>
</feature>
<dbReference type="Proteomes" id="UP001166674">
    <property type="component" value="Unassembled WGS sequence"/>
</dbReference>
<keyword evidence="8" id="KW-0560">Oxidoreductase</keyword>
<feature type="compositionally biased region" description="Basic and acidic residues" evidence="12">
    <location>
        <begin position="775"/>
        <end position="799"/>
    </location>
</feature>
<evidence type="ECO:0000256" key="4">
    <source>
        <dbReference type="ARBA" id="ARBA00022630"/>
    </source>
</evidence>
<comment type="similarity">
    <text evidence="3">Belongs to the acyl-CoA oxidase family.</text>
</comment>
<reference evidence="17" key="1">
    <citation type="submission" date="2020-03" db="EMBL/GenBank/DDBJ databases">
        <title>Studies in the Genomics of Life Span.</title>
        <authorList>
            <person name="Glass D."/>
        </authorList>
    </citation>
    <scope>NUCLEOTIDE SEQUENCE</scope>
    <source>
        <strain evidence="17">SUZIE</strain>
        <tissue evidence="17">Muscle</tissue>
    </source>
</reference>
<evidence type="ECO:0000256" key="10">
    <source>
        <dbReference type="ARBA" id="ARBA00023140"/>
    </source>
</evidence>
<dbReference type="InterPro" id="IPR055060">
    <property type="entry name" value="ACOX_C_alpha1"/>
</dbReference>
<evidence type="ECO:0000313" key="17">
    <source>
        <dbReference type="EMBL" id="MBZ3870676.1"/>
    </source>
</evidence>
<dbReference type="FunFam" id="1.20.140.10:FF:000005">
    <property type="entry name" value="Acyl-coenzyme A oxidase"/>
    <property type="match status" value="1"/>
</dbReference>
<dbReference type="SUPFAM" id="SSF56645">
    <property type="entry name" value="Acyl-CoA dehydrogenase NM domain-like"/>
    <property type="match status" value="1"/>
</dbReference>
<dbReference type="GO" id="GO:0090162">
    <property type="term" value="P:establishment of epithelial cell polarity"/>
    <property type="evidence" value="ECO:0007669"/>
    <property type="project" value="InterPro"/>
</dbReference>
<dbReference type="GO" id="GO:0036064">
    <property type="term" value="C:ciliary basal body"/>
    <property type="evidence" value="ECO:0007669"/>
    <property type="project" value="TreeGrafter"/>
</dbReference>
<evidence type="ECO:0000256" key="6">
    <source>
        <dbReference type="ARBA" id="ARBA00022832"/>
    </source>
</evidence>
<keyword evidence="5" id="KW-0274">FAD</keyword>
<feature type="coiled-coil region" evidence="11">
    <location>
        <begin position="1409"/>
        <end position="1436"/>
    </location>
</feature>
<feature type="coiled-coil region" evidence="11">
    <location>
        <begin position="1137"/>
        <end position="1261"/>
    </location>
</feature>
<evidence type="ECO:0000259" key="15">
    <source>
        <dbReference type="Pfam" id="PF21007"/>
    </source>
</evidence>
<keyword evidence="10" id="KW-0576">Peroxisome</keyword>
<evidence type="ECO:0000256" key="9">
    <source>
        <dbReference type="ARBA" id="ARBA00023098"/>
    </source>
</evidence>
<feature type="compositionally biased region" description="Low complexity" evidence="12">
    <location>
        <begin position="1570"/>
        <end position="1585"/>
    </location>
</feature>
<dbReference type="GO" id="GO:0050660">
    <property type="term" value="F:flavin adenine dinucleotide binding"/>
    <property type="evidence" value="ECO:0007669"/>
    <property type="project" value="InterPro"/>
</dbReference>
<comment type="cofactor">
    <cofactor evidence="1">
        <name>FAD</name>
        <dbReference type="ChEBI" id="CHEBI:57692"/>
    </cofactor>
</comment>
<dbReference type="FunFam" id="2.40.110.10:FF:000003">
    <property type="entry name" value="Acyl-coenzyme A oxidase"/>
    <property type="match status" value="1"/>
</dbReference>
<dbReference type="Pfam" id="PF01756">
    <property type="entry name" value="ACOX"/>
    <property type="match status" value="1"/>
</dbReference>
<evidence type="ECO:0000256" key="3">
    <source>
        <dbReference type="ARBA" id="ARBA00006288"/>
    </source>
</evidence>
<feature type="domain" description="Acyl-CoA oxidase C-alpha1" evidence="16">
    <location>
        <begin position="170"/>
        <end position="328"/>
    </location>
</feature>
<dbReference type="Gene3D" id="1.20.140.10">
    <property type="entry name" value="Butyryl-CoA Dehydrogenase, subunit A, domain 3"/>
    <property type="match status" value="2"/>
</dbReference>
<gene>
    <name evidence="17" type="ORF">SUZIE_109130</name>
</gene>
<evidence type="ECO:0000259" key="13">
    <source>
        <dbReference type="Pfam" id="PF01756"/>
    </source>
</evidence>
<dbReference type="Pfam" id="PF21007">
    <property type="entry name" value="FBF1"/>
    <property type="match status" value="2"/>
</dbReference>
<accession>A0AA41SRT7</accession>
<dbReference type="InterPro" id="IPR002655">
    <property type="entry name" value="Acyl-CoA_oxidase_C"/>
</dbReference>
<comment type="caution">
    <text evidence="17">The sequence shown here is derived from an EMBL/GenBank/DDBJ whole genome shotgun (WGS) entry which is preliminary data.</text>
</comment>
<proteinExistence type="inferred from homology"/>
<dbReference type="GO" id="GO:0003997">
    <property type="term" value="F:acyl-CoA oxidase activity"/>
    <property type="evidence" value="ECO:0007669"/>
    <property type="project" value="InterPro"/>
</dbReference>
<feature type="compositionally biased region" description="Polar residues" evidence="12">
    <location>
        <begin position="961"/>
        <end position="971"/>
    </location>
</feature>
<protein>
    <submittedName>
        <fullName evidence="17">Fas-binding factor 1</fullName>
    </submittedName>
</protein>
<evidence type="ECO:0000256" key="7">
    <source>
        <dbReference type="ARBA" id="ARBA00022990"/>
    </source>
</evidence>
<feature type="compositionally biased region" description="Basic and acidic residues" evidence="12">
    <location>
        <begin position="817"/>
        <end position="830"/>
    </location>
</feature>
<keyword evidence="6" id="KW-0276">Fatty acid metabolism</keyword>
<keyword evidence="9" id="KW-0443">Lipid metabolism</keyword>
<keyword evidence="7" id="KW-0007">Acetylation</keyword>
<dbReference type="GO" id="GO:0005777">
    <property type="term" value="C:peroxisome"/>
    <property type="evidence" value="ECO:0007669"/>
    <property type="project" value="UniProtKB-SubCell"/>
</dbReference>
<evidence type="ECO:0000259" key="16">
    <source>
        <dbReference type="Pfam" id="PF22924"/>
    </source>
</evidence>
<dbReference type="InterPro" id="IPR009100">
    <property type="entry name" value="AcylCoA_DH/oxidase_NM_dom_sf"/>
</dbReference>
<dbReference type="Pfam" id="PF02770">
    <property type="entry name" value="Acyl-CoA_dh_M"/>
    <property type="match status" value="1"/>
</dbReference>
<dbReference type="GO" id="GO:0060271">
    <property type="term" value="P:cilium assembly"/>
    <property type="evidence" value="ECO:0007669"/>
    <property type="project" value="InterPro"/>
</dbReference>
<dbReference type="InterPro" id="IPR037069">
    <property type="entry name" value="AcylCoA_DH/ox_N_sf"/>
</dbReference>
<dbReference type="PANTHER" id="PTHR33689">
    <property type="entry name" value="FAS-BINDING FACTOR 1"/>
    <property type="match status" value="1"/>
</dbReference>
<dbReference type="FunFam" id="1.20.140.10:FF:000007">
    <property type="entry name" value="Acyl-coenzyme A oxidase"/>
    <property type="match status" value="1"/>
</dbReference>
<evidence type="ECO:0000313" key="18">
    <source>
        <dbReference type="Proteomes" id="UP001166674"/>
    </source>
</evidence>
<evidence type="ECO:0000256" key="11">
    <source>
        <dbReference type="SAM" id="Coils"/>
    </source>
</evidence>
<sequence length="1724" mass="191286">MFIPTLLNQGTTAQQEKWLHSSKGLQIIGTYAQTEMGHGTHLRGLETTATYDPQTQEFILNSPTVTSIKWWPGGLGKTSNHAIVLAQLFTQGKCYGLHAFIVPIREIGTHKPLPGITVGDIGPKFGYEEMDNGYLKMDNYRIPRENMLMKYAQVKPDGTYVKPLSDKLTYGTMVFVRSFLVGEAARSLTKACTIAIRYSAVRHQSEIKPEPQILDFQTQQYKLFPLLATAYAFQFVGAYMKETYHWINEGIGQGDLSELPELHALTAGLKAFTTWTANAAIEECRMACGGHGYSHSSGIPNIYVTFTPACTFEGENTVMMLQTARFLMKSYDHVHSGELVCGMVSYLNDLPSQRIQPQQVAVWPTVVDINSPDSLTEAYKLRAARLVDIAAKNLQNEMSHRKSKEVAWNLTSVDLVRASEAHCHYVVVKLFSEKLHKIQDKSIQAVLRNLCLLYCLYGISQKAGDFLQGNIMTGTQITQVNQRIMELLTIIRPNAVALVDAFDFKDMTLGSVLGRYDGNVYENLFEWAKKSPLNQTEAPKTKKGLKGSIDDVLGDLLGDDITLPAKPVELASHARGATRTPQGLLSSKSRARSLLEDNIVDTLTGADAEISDVSEADPQALLQTMKDLDDMDADVLGLKKSHPASGKTATKGSGKEELPSSPKPASKLAAGEKGDIIATKQPPASPSSFGHQHRKLSFEDLEDPLAGLLSDEEEEIAKKPLVTESKTASNRSPSTVRDQDPCIPLTPGDTPIRKKELLFDDGDDIMATLGFGDSPKAERRQMGDQEGPRPARSKLDELLGRSTATKLLAHPGTGQQREFKLDKKYQRPQDKEEEDSWDNEDLIFGAYQPTVGSSEGLQSRRQSVRVLEGGPDPKGEPGPKQSSPVASSPVSPRKGGADWLGLKDDDLDLLPPSPIRESDREGSAIPTPSVPHPVSQHSALDPYSAPSGLPSLRPKPPAESTGPSAQASQASRLGVPEEKEEEDWLSHVLSRKKSQAATREEHTEAYKGRDSMGTAGRPLSDSQPVGRTQGLEQAAAGRTSGARVQETPAARPLVTGSPESWSHPPLAFPAGDPKRGTASGDPSGTEPAVCLPSSQESTGLSVPVQSLLPEPLEQSLLPGVGYQKQLLAAQAQLQSGTAQLQAELLQSHARLAELEVQVRKLELERTQQQLLLGSLQQRHQADLELIEDAHRSRIKMLETSYQQREERLRRENEELSAQYLSHCHEAEQARAELTAQHQRRLAAAAQEKDQEMERLRELQRASILEMRKDHEEQLHRLKLLKDQEIDAVTSATSHTRSLNGIIEQMEKFSSSLNKLSSRVEASHLTTSQERALGLRQQDEQLRALQERLGRQQQDMEEERARLQEVIGKMEARLSEQSRLLEKERWRVSAEQSKAESTQRALEEQRRVMAQQITIEREELERAKSALLEEQKSVMQKCGEERRRLAAEWADFFTQQKLSKERAEREAERALQVDSRREGTLISLAKEQGELKVRASELRAKEEQLATEREAVERERQELQQEKERVKAATLRLQLRAEEVEHMSKVASKKYQEGEQALQEARQVQSEQQARLQAVRRQQERLQQQEQHVHQARLPSPSSCPHTQPPPHPLSSALCGWGQEHLSLAQQRLQLDRVRQDLPSSLPGLFSKVQGPAASSPGASSALVTPAPTTLQCSQLLASPGPAHLLAKLVLLKHTAEQDRDFLENEQFFLNALKNASYNVTPHST</sequence>
<dbReference type="GO" id="GO:0006635">
    <property type="term" value="P:fatty acid beta-oxidation"/>
    <property type="evidence" value="ECO:0007669"/>
    <property type="project" value="InterPro"/>
</dbReference>
<evidence type="ECO:0000259" key="14">
    <source>
        <dbReference type="Pfam" id="PF02770"/>
    </source>
</evidence>
<feature type="region of interest" description="Disordered" evidence="12">
    <location>
        <begin position="637"/>
        <end position="753"/>
    </location>
</feature>
<dbReference type="GO" id="GO:0097539">
    <property type="term" value="C:ciliary transition fiber"/>
    <property type="evidence" value="ECO:0007669"/>
    <property type="project" value="InterPro"/>
</dbReference>
<dbReference type="Gene3D" id="2.40.110.10">
    <property type="entry name" value="Butyryl-CoA Dehydrogenase, subunit A, domain 2"/>
    <property type="match status" value="1"/>
</dbReference>
<evidence type="ECO:0000256" key="2">
    <source>
        <dbReference type="ARBA" id="ARBA00004275"/>
    </source>
</evidence>
<feature type="compositionally biased region" description="Basic and acidic residues" evidence="12">
    <location>
        <begin position="998"/>
        <end position="1010"/>
    </location>
</feature>
<dbReference type="InterPro" id="IPR033561">
    <property type="entry name" value="FBF1"/>
</dbReference>
<feature type="domain" description="Acyl-CoA oxidase C-terminal" evidence="13">
    <location>
        <begin position="372"/>
        <end position="541"/>
    </location>
</feature>
<dbReference type="InterPro" id="IPR046373">
    <property type="entry name" value="Acyl-CoA_Oxase/DH_mid-dom_sf"/>
</dbReference>
<feature type="region of interest" description="Disordered" evidence="12">
    <location>
        <begin position="1570"/>
        <end position="1612"/>
    </location>
</feature>
<evidence type="ECO:0000256" key="5">
    <source>
        <dbReference type="ARBA" id="ARBA00022827"/>
    </source>
</evidence>
<dbReference type="InterPro" id="IPR036250">
    <property type="entry name" value="AcylCo_DH-like_C"/>
</dbReference>
<name>A0AA41SRT7_SCICA</name>
<feature type="compositionally biased region" description="Acidic residues" evidence="12">
    <location>
        <begin position="831"/>
        <end position="841"/>
    </location>
</feature>
<organism evidence="17 18">
    <name type="scientific">Sciurus carolinensis</name>
    <name type="common">Eastern gray squirrel</name>
    <dbReference type="NCBI Taxonomy" id="30640"/>
    <lineage>
        <taxon>Eukaryota</taxon>
        <taxon>Metazoa</taxon>
        <taxon>Chordata</taxon>
        <taxon>Craniata</taxon>
        <taxon>Vertebrata</taxon>
        <taxon>Euteleostomi</taxon>
        <taxon>Mammalia</taxon>
        <taxon>Eutheria</taxon>
        <taxon>Euarchontoglires</taxon>
        <taxon>Glires</taxon>
        <taxon>Rodentia</taxon>
        <taxon>Sciuromorpha</taxon>
        <taxon>Sciuridae</taxon>
        <taxon>Sciurinae</taxon>
        <taxon>Sciurini</taxon>
        <taxon>Sciurus</taxon>
    </lineage>
</organism>
<dbReference type="EMBL" id="JAATJV010151600">
    <property type="protein sequence ID" value="MBZ3870676.1"/>
    <property type="molecule type" value="Genomic_DNA"/>
</dbReference>
<keyword evidence="4" id="KW-0285">Flavoprotein</keyword>
<feature type="region of interest" description="Disordered" evidence="12">
    <location>
        <begin position="767"/>
        <end position="1096"/>
    </location>
</feature>
<comment type="subcellular location">
    <subcellularLocation>
        <location evidence="2">Peroxisome</location>
    </subcellularLocation>
</comment>
<dbReference type="GO" id="GO:0005814">
    <property type="term" value="C:centriole"/>
    <property type="evidence" value="ECO:0007669"/>
    <property type="project" value="TreeGrafter"/>
</dbReference>
<dbReference type="InterPro" id="IPR006091">
    <property type="entry name" value="Acyl-CoA_Oxase/DH_mid-dom"/>
</dbReference>
<feature type="domain" description="Fas-binding factor 1 C-terminal" evidence="15">
    <location>
        <begin position="1618"/>
        <end position="1714"/>
    </location>
</feature>
<feature type="domain" description="Acyl-CoA oxidase/dehydrogenase middle" evidence="14">
    <location>
        <begin position="31"/>
        <end position="139"/>
    </location>
</feature>
<feature type="compositionally biased region" description="Polar residues" evidence="12">
    <location>
        <begin position="850"/>
        <end position="861"/>
    </location>
</feature>
<keyword evidence="11" id="KW-0175">Coiled coil</keyword>